<dbReference type="InterPro" id="IPR014710">
    <property type="entry name" value="RmlC-like_jellyroll"/>
</dbReference>
<proteinExistence type="predicted"/>
<dbReference type="CDD" id="cd02231">
    <property type="entry name" value="cupin_BLL6423-like"/>
    <property type="match status" value="1"/>
</dbReference>
<accession>A0A7I7X951</accession>
<dbReference type="KEGG" id="mmag:MMAD_00800"/>
<dbReference type="Gene3D" id="2.60.120.10">
    <property type="entry name" value="Jelly Rolls"/>
    <property type="match status" value="1"/>
</dbReference>
<organism evidence="1 2">
    <name type="scientific">Mycolicibacterium madagascariense</name>
    <dbReference type="NCBI Taxonomy" id="212765"/>
    <lineage>
        <taxon>Bacteria</taxon>
        <taxon>Bacillati</taxon>
        <taxon>Actinomycetota</taxon>
        <taxon>Actinomycetes</taxon>
        <taxon>Mycobacteriales</taxon>
        <taxon>Mycobacteriaceae</taxon>
        <taxon>Mycolicibacterium</taxon>
    </lineage>
</organism>
<sequence>MVTDMWRVERLPAHVDDDGSLGDEVSAPSPGGLVVKMSTIPPGGRFDRASYAQVMAYAFGAQAVSSDPKVIPGMHRTDTVDVVTIVAGELHAVLEADETVLRAGDTIVQRGTMHAWQNRSQHPVTLVSVMMDAPRSHRDAGDQIPS</sequence>
<evidence type="ECO:0008006" key="3">
    <source>
        <dbReference type="Google" id="ProtNLM"/>
    </source>
</evidence>
<gene>
    <name evidence="1" type="ORF">MMAD_00800</name>
</gene>
<keyword evidence="2" id="KW-1185">Reference proteome</keyword>
<evidence type="ECO:0000313" key="1">
    <source>
        <dbReference type="EMBL" id="BBZ25785.1"/>
    </source>
</evidence>
<evidence type="ECO:0000313" key="2">
    <source>
        <dbReference type="Proteomes" id="UP000466517"/>
    </source>
</evidence>
<dbReference type="PANTHER" id="PTHR36156:SF2">
    <property type="entry name" value="CUPIN TYPE-2 DOMAIN-CONTAINING PROTEIN"/>
    <property type="match status" value="1"/>
</dbReference>
<reference evidence="1 2" key="1">
    <citation type="journal article" date="2019" name="Emerg. Microbes Infect.">
        <title>Comprehensive subspecies identification of 175 nontuberculous mycobacteria species based on 7547 genomic profiles.</title>
        <authorList>
            <person name="Matsumoto Y."/>
            <person name="Kinjo T."/>
            <person name="Motooka D."/>
            <person name="Nabeya D."/>
            <person name="Jung N."/>
            <person name="Uechi K."/>
            <person name="Horii T."/>
            <person name="Iida T."/>
            <person name="Fujita J."/>
            <person name="Nakamura S."/>
        </authorList>
    </citation>
    <scope>NUCLEOTIDE SEQUENCE [LARGE SCALE GENOMIC DNA]</scope>
    <source>
        <strain evidence="1 2">JCM 13574</strain>
    </source>
</reference>
<dbReference type="SUPFAM" id="SSF51182">
    <property type="entry name" value="RmlC-like cupins"/>
    <property type="match status" value="1"/>
</dbReference>
<dbReference type="InterPro" id="IPR047142">
    <property type="entry name" value="OryJ/VirC-like"/>
</dbReference>
<dbReference type="EMBL" id="AP022610">
    <property type="protein sequence ID" value="BBZ25785.1"/>
    <property type="molecule type" value="Genomic_DNA"/>
</dbReference>
<protein>
    <recommendedName>
        <fullName evidence="3">Cupin</fullName>
    </recommendedName>
</protein>
<dbReference type="InterPro" id="IPR011051">
    <property type="entry name" value="RmlC_Cupin_sf"/>
</dbReference>
<name>A0A7I7X951_9MYCO</name>
<dbReference type="PANTHER" id="PTHR36156">
    <property type="entry name" value="SLR2101 PROTEIN"/>
    <property type="match status" value="1"/>
</dbReference>
<dbReference type="Proteomes" id="UP000466517">
    <property type="component" value="Chromosome"/>
</dbReference>
<dbReference type="AlphaFoldDB" id="A0A7I7X951"/>